<reference evidence="2" key="2">
    <citation type="journal article" date="2023" name="IMA Fungus">
        <title>Comparative genomic study of the Penicillium genus elucidates a diverse pangenome and 15 lateral gene transfer events.</title>
        <authorList>
            <person name="Petersen C."/>
            <person name="Sorensen T."/>
            <person name="Nielsen M.R."/>
            <person name="Sondergaard T.E."/>
            <person name="Sorensen J.L."/>
            <person name="Fitzpatrick D.A."/>
            <person name="Frisvad J.C."/>
            <person name="Nielsen K.L."/>
        </authorList>
    </citation>
    <scope>NUCLEOTIDE SEQUENCE</scope>
    <source>
        <strain evidence="2">IBT 22155</strain>
    </source>
</reference>
<evidence type="ECO:0000313" key="3">
    <source>
        <dbReference type="Proteomes" id="UP001149079"/>
    </source>
</evidence>
<organism evidence="2 3">
    <name type="scientific">Penicillium bovifimosum</name>
    <dbReference type="NCBI Taxonomy" id="126998"/>
    <lineage>
        <taxon>Eukaryota</taxon>
        <taxon>Fungi</taxon>
        <taxon>Dikarya</taxon>
        <taxon>Ascomycota</taxon>
        <taxon>Pezizomycotina</taxon>
        <taxon>Eurotiomycetes</taxon>
        <taxon>Eurotiomycetidae</taxon>
        <taxon>Eurotiales</taxon>
        <taxon>Aspergillaceae</taxon>
        <taxon>Penicillium</taxon>
    </lineage>
</organism>
<accession>A0A9W9KUU3</accession>
<name>A0A9W9KUU3_9EURO</name>
<dbReference type="GeneID" id="81410074"/>
<proteinExistence type="predicted"/>
<evidence type="ECO:0000256" key="1">
    <source>
        <dbReference type="SAM" id="MobiDB-lite"/>
    </source>
</evidence>
<dbReference type="Proteomes" id="UP001149079">
    <property type="component" value="Unassembled WGS sequence"/>
</dbReference>
<feature type="compositionally biased region" description="Basic residues" evidence="1">
    <location>
        <begin position="1"/>
        <end position="14"/>
    </location>
</feature>
<protein>
    <submittedName>
        <fullName evidence="2">Uncharacterized protein</fullName>
    </submittedName>
</protein>
<feature type="compositionally biased region" description="Basic residues" evidence="1">
    <location>
        <begin position="49"/>
        <end position="59"/>
    </location>
</feature>
<dbReference type="RefSeq" id="XP_056517276.1">
    <property type="nucleotide sequence ID" value="XM_056670903.1"/>
</dbReference>
<gene>
    <name evidence="2" type="ORF">N7515_010160</name>
</gene>
<dbReference type="EMBL" id="JAPQKL010000008">
    <property type="protein sequence ID" value="KAJ5120772.1"/>
    <property type="molecule type" value="Genomic_DNA"/>
</dbReference>
<dbReference type="AlphaFoldDB" id="A0A9W9KUU3"/>
<keyword evidence="3" id="KW-1185">Reference proteome</keyword>
<evidence type="ECO:0000313" key="2">
    <source>
        <dbReference type="EMBL" id="KAJ5120772.1"/>
    </source>
</evidence>
<sequence>MVLGHRGPRNRVTRPIRSVPEGMDPLLVDIPPVQPVNQPKSAPSTNPTRQRRAYNRRIPSKQSAGYEESELPARQRYDRMVKWHVLCHFNLNNINAVILNAYPDTAPPSSQHTKALNIAKDIFKAWKCNTPKALKVLIAAIIDKSEVDDSRSRLNSSPVYDRHCSELGYSVPVTRWLKDVQVALDLGKMSPSWLLYHIS</sequence>
<comment type="caution">
    <text evidence="2">The sequence shown here is derived from an EMBL/GenBank/DDBJ whole genome shotgun (WGS) entry which is preliminary data.</text>
</comment>
<reference evidence="2" key="1">
    <citation type="submission" date="2022-11" db="EMBL/GenBank/DDBJ databases">
        <authorList>
            <person name="Petersen C."/>
        </authorList>
    </citation>
    <scope>NUCLEOTIDE SEQUENCE</scope>
    <source>
        <strain evidence="2">IBT 22155</strain>
    </source>
</reference>
<feature type="compositionally biased region" description="Polar residues" evidence="1">
    <location>
        <begin position="35"/>
        <end position="48"/>
    </location>
</feature>
<feature type="region of interest" description="Disordered" evidence="1">
    <location>
        <begin position="1"/>
        <end position="71"/>
    </location>
</feature>